<gene>
    <name evidence="1" type="ORF">MILUP08_44316</name>
</gene>
<name>I0L6J4_9ACTN</name>
<keyword evidence="2" id="KW-1185">Reference proteome</keyword>
<dbReference type="Proteomes" id="UP000003448">
    <property type="component" value="Unassembled WGS sequence"/>
</dbReference>
<sequence>MAAICWFVNRGGSAAAGLLSIPVVAIKVAAMTAAPRIVDIHVLLVLN</sequence>
<evidence type="ECO:0000313" key="1">
    <source>
        <dbReference type="EMBL" id="CCH19441.1"/>
    </source>
</evidence>
<organism evidence="1 2">
    <name type="scientific">Micromonospora lupini str. Lupac 08</name>
    <dbReference type="NCBI Taxonomy" id="1150864"/>
    <lineage>
        <taxon>Bacteria</taxon>
        <taxon>Bacillati</taxon>
        <taxon>Actinomycetota</taxon>
        <taxon>Actinomycetes</taxon>
        <taxon>Micromonosporales</taxon>
        <taxon>Micromonosporaceae</taxon>
        <taxon>Micromonospora</taxon>
    </lineage>
</organism>
<reference evidence="2" key="1">
    <citation type="journal article" date="2012" name="J. Bacteriol.">
        <title>Genome Sequence of Micromonospora lupini Lupac 08, Isolated from Root Nodules of Lupinus angustifolius.</title>
        <authorList>
            <person name="Alonso-Vega P."/>
            <person name="Normand P."/>
            <person name="Bacigalupe R."/>
            <person name="Pujic P."/>
            <person name="Lajus A."/>
            <person name="Vallenet D."/>
            <person name="Carro L."/>
            <person name="Coll P."/>
            <person name="Trujillo M.E."/>
        </authorList>
    </citation>
    <scope>NUCLEOTIDE SEQUENCE [LARGE SCALE GENOMIC DNA]</scope>
    <source>
        <strain evidence="2">Lupac 08</strain>
    </source>
</reference>
<accession>I0L6J4</accession>
<dbReference type="AlphaFoldDB" id="I0L6J4"/>
<protein>
    <submittedName>
        <fullName evidence="1">Uncharacterized protein</fullName>
    </submittedName>
</protein>
<proteinExistence type="predicted"/>
<dbReference type="EMBL" id="CAIE01000035">
    <property type="protein sequence ID" value="CCH19441.1"/>
    <property type="molecule type" value="Genomic_DNA"/>
</dbReference>
<comment type="caution">
    <text evidence="1">The sequence shown here is derived from an EMBL/GenBank/DDBJ whole genome shotgun (WGS) entry which is preliminary data.</text>
</comment>
<evidence type="ECO:0000313" key="2">
    <source>
        <dbReference type="Proteomes" id="UP000003448"/>
    </source>
</evidence>